<evidence type="ECO:0000313" key="3">
    <source>
        <dbReference type="Proteomes" id="UP000006227"/>
    </source>
</evidence>
<proteinExistence type="predicted"/>
<dbReference type="Pfam" id="PF13684">
    <property type="entry name" value="FakA-like_C"/>
    <property type="match status" value="1"/>
</dbReference>
<dbReference type="AlphaFoldDB" id="F5VEN6"/>
<keyword evidence="2" id="KW-0418">Kinase</keyword>
<evidence type="ECO:0000259" key="1">
    <source>
        <dbReference type="PROSITE" id="PS51480"/>
    </source>
</evidence>
<dbReference type="Pfam" id="PF21645">
    <property type="entry name" value="FakA-like_M"/>
    <property type="match status" value="1"/>
</dbReference>
<dbReference type="GO" id="GO:0004371">
    <property type="term" value="F:glycerone kinase activity"/>
    <property type="evidence" value="ECO:0007669"/>
    <property type="project" value="InterPro"/>
</dbReference>
<dbReference type="InterPro" id="IPR050270">
    <property type="entry name" value="DegV_domain_contain"/>
</dbReference>
<reference evidence="2 3" key="1">
    <citation type="journal article" date="2011" name="J. Bacteriol.">
        <title>Genome Sequence of Lactobacillus salivarius NIAS840, Isolated from Chicken Intestine.</title>
        <authorList>
            <person name="Ham J.S."/>
            <person name="Kim H.W."/>
            <person name="Seol K.H."/>
            <person name="Jang A."/>
            <person name="Jeong S.G."/>
            <person name="Oh M.H."/>
            <person name="Kim D.H."/>
            <person name="Kang D.K."/>
            <person name="Kim G.B."/>
            <person name="Cha C.J."/>
        </authorList>
    </citation>
    <scope>NUCLEOTIDE SEQUENCE [LARGE SCALE GENOMIC DNA]</scope>
    <source>
        <strain evidence="2 3">NIAS840</strain>
    </source>
</reference>
<dbReference type="Gene3D" id="1.25.40.340">
    <property type="match status" value="1"/>
</dbReference>
<evidence type="ECO:0000313" key="2">
    <source>
        <dbReference type="EMBL" id="EGL99304.1"/>
    </source>
</evidence>
<name>F5VEN6_9LACO</name>
<dbReference type="PATRIC" id="fig|1029822.3.peg.1021"/>
<dbReference type="EMBL" id="AFMN01000001">
    <property type="protein sequence ID" value="EGL99304.1"/>
    <property type="molecule type" value="Genomic_DNA"/>
</dbReference>
<dbReference type="SUPFAM" id="SSF101473">
    <property type="entry name" value="DhaL-like"/>
    <property type="match status" value="1"/>
</dbReference>
<dbReference type="SMART" id="SM01121">
    <property type="entry name" value="Dak1_2"/>
    <property type="match status" value="1"/>
</dbReference>
<keyword evidence="2" id="KW-0808">Transferase</keyword>
<comment type="caution">
    <text evidence="2">The sequence shown here is derived from an EMBL/GenBank/DDBJ whole genome shotgun (WGS) entry which is preliminary data.</text>
</comment>
<protein>
    <submittedName>
        <fullName evidence="2">Dihydroxyacetone kinase family protein</fullName>
    </submittedName>
</protein>
<dbReference type="RefSeq" id="WP_003705989.1">
    <property type="nucleotide sequence ID" value="NZ_AFMN01000001.1"/>
</dbReference>
<accession>F5VEN6</accession>
<dbReference type="Pfam" id="PF02734">
    <property type="entry name" value="Dak2"/>
    <property type="match status" value="1"/>
</dbReference>
<feature type="domain" description="DhaL" evidence="1">
    <location>
        <begin position="9"/>
        <end position="201"/>
    </location>
</feature>
<gene>
    <name evidence="2" type="ORF">NIAS840_01022</name>
</gene>
<dbReference type="NCBIfam" id="TIGR03599">
    <property type="entry name" value="YloV"/>
    <property type="match status" value="1"/>
</dbReference>
<dbReference type="InterPro" id="IPR033470">
    <property type="entry name" value="FakA-like_C"/>
</dbReference>
<dbReference type="InterPro" id="IPR019986">
    <property type="entry name" value="YloV-like"/>
</dbReference>
<dbReference type="Proteomes" id="UP000006227">
    <property type="component" value="Unassembled WGS sequence"/>
</dbReference>
<organism evidence="2 3">
    <name type="scientific">Ligilactobacillus salivarius NIAS840</name>
    <dbReference type="NCBI Taxonomy" id="1029822"/>
    <lineage>
        <taxon>Bacteria</taxon>
        <taxon>Bacillati</taxon>
        <taxon>Bacillota</taxon>
        <taxon>Bacilli</taxon>
        <taxon>Lactobacillales</taxon>
        <taxon>Lactobacillaceae</taxon>
        <taxon>Ligilactobacillus</taxon>
    </lineage>
</organism>
<dbReference type="InterPro" id="IPR048394">
    <property type="entry name" value="FakA-like_M"/>
</dbReference>
<dbReference type="PROSITE" id="PS51480">
    <property type="entry name" value="DHAL"/>
    <property type="match status" value="1"/>
</dbReference>
<dbReference type="SMART" id="SM01120">
    <property type="entry name" value="Dak2"/>
    <property type="match status" value="1"/>
</dbReference>
<dbReference type="InterPro" id="IPR004007">
    <property type="entry name" value="DhaL_dom"/>
</dbReference>
<dbReference type="PANTHER" id="PTHR33434">
    <property type="entry name" value="DEGV DOMAIN-CONTAINING PROTEIN DR_1986-RELATED"/>
    <property type="match status" value="1"/>
</dbReference>
<sequence length="567" mass="61658">MKVAKITESEFRKMVLTSSNKLNKNAEFINSLNVFPVPDGDTGTNMSLSLASGYKYVSESTSTKVGDLGVALAKGLLMGARGNSGVILSQIFRGFSKSMAKKENLTAQDLADAITSGVETAYKAVMKPTEGTILTVARKAAEAARNTVKNTDDCVEVMEATYEAAKQALATTPELLPVLKEVGVVDSGGQGLTFVYEGFYEALSGNITDDEHVPNVEEMDEMVNAEHHKSVQSQLHTEDIKYGYCTEIMVKLGAGRLVDQEFEYDKFRNHLAEIGDSLLVIADDEVVKVHVHTEHPGKVLSYGQEFGSLIKVKVDNMRLQHETILEKDEDNNNKDDVEAKKLADARKNAGDYGILTVVSGKGLKDLFISLGATDILDGGQTMNPSTQDFVDIISASSAKKFIIFPNNKNIFLAAKQATELVDIPVKVVQSRSVLEGLSGIFAFNPDMDLEDNVTDMEENISSVKSGQVTIAVRDTTLNGKEIKKDDYMGIVDGDITVTASDSKTAAISMVESMLDDDSEVVTIIYGEDGNEAEAKEIEQAILDIDDDLEVEIHEGDQPVYPYLISVE</sequence>
<dbReference type="InterPro" id="IPR036117">
    <property type="entry name" value="DhaL_dom_sf"/>
</dbReference>
<dbReference type="PANTHER" id="PTHR33434:SF4">
    <property type="entry name" value="PHOSPHATASE PROTEIN"/>
    <property type="match status" value="1"/>
</dbReference>
<dbReference type="GO" id="GO:0006071">
    <property type="term" value="P:glycerol metabolic process"/>
    <property type="evidence" value="ECO:0007669"/>
    <property type="project" value="InterPro"/>
</dbReference>